<evidence type="ECO:0008006" key="5">
    <source>
        <dbReference type="Google" id="ProtNLM"/>
    </source>
</evidence>
<feature type="coiled-coil region" evidence="1">
    <location>
        <begin position="137"/>
        <end position="164"/>
    </location>
</feature>
<feature type="compositionally biased region" description="Basic residues" evidence="2">
    <location>
        <begin position="40"/>
        <end position="57"/>
    </location>
</feature>
<dbReference type="InterPro" id="IPR015257">
    <property type="entry name" value="Maf1"/>
</dbReference>
<accession>A0ABD3QLH4</accession>
<feature type="compositionally biased region" description="Low complexity" evidence="2">
    <location>
        <begin position="72"/>
        <end position="85"/>
    </location>
</feature>
<organism evidence="3 4">
    <name type="scientific">Cyclotella cryptica</name>
    <dbReference type="NCBI Taxonomy" id="29204"/>
    <lineage>
        <taxon>Eukaryota</taxon>
        <taxon>Sar</taxon>
        <taxon>Stramenopiles</taxon>
        <taxon>Ochrophyta</taxon>
        <taxon>Bacillariophyta</taxon>
        <taxon>Coscinodiscophyceae</taxon>
        <taxon>Thalassiosirophycidae</taxon>
        <taxon>Stephanodiscales</taxon>
        <taxon>Stephanodiscaceae</taxon>
        <taxon>Cyclotella</taxon>
    </lineage>
</organism>
<feature type="region of interest" description="Disordered" evidence="2">
    <location>
        <begin position="21"/>
        <end position="93"/>
    </location>
</feature>
<name>A0ABD3QLH4_9STRA</name>
<dbReference type="Pfam" id="PF09174">
    <property type="entry name" value="Maf1"/>
    <property type="match status" value="1"/>
</dbReference>
<dbReference type="InterPro" id="IPR038564">
    <property type="entry name" value="Maf1_sf"/>
</dbReference>
<gene>
    <name evidence="3" type="ORF">HJC23_011829</name>
</gene>
<dbReference type="EMBL" id="JABMIG020000045">
    <property type="protein sequence ID" value="KAL3798525.1"/>
    <property type="molecule type" value="Genomic_DNA"/>
</dbReference>
<evidence type="ECO:0000313" key="3">
    <source>
        <dbReference type="EMBL" id="KAL3798525.1"/>
    </source>
</evidence>
<evidence type="ECO:0000313" key="4">
    <source>
        <dbReference type="Proteomes" id="UP001516023"/>
    </source>
</evidence>
<protein>
    <recommendedName>
        <fullName evidence="5">Repressor of RNA polymerase III transcription</fullName>
    </recommendedName>
</protein>
<evidence type="ECO:0000256" key="2">
    <source>
        <dbReference type="SAM" id="MobiDB-lite"/>
    </source>
</evidence>
<dbReference type="PANTHER" id="PTHR22504">
    <property type="entry name" value="REPRESSOR OF RNA POLYMERASE III TRANSCRIPTION MAF1"/>
    <property type="match status" value="1"/>
</dbReference>
<comment type="caution">
    <text evidence="3">The sequence shown here is derived from an EMBL/GenBank/DDBJ whole genome shotgun (WGS) entry which is preliminary data.</text>
</comment>
<proteinExistence type="predicted"/>
<dbReference type="Gene3D" id="3.40.1000.50">
    <property type="entry name" value="Repressor of RNA polymerase III transcription Maf1"/>
    <property type="match status" value="1"/>
</dbReference>
<sequence length="626" mass="68946">MKYLEDPRLTQLTSDLTEAFLNTRGSGNPSGGALIGTKLSNRRRNSNRGTKQHHHRGSGSSRANLSTPLKVGSSGKKSTATASSSPYLPSSTFHYNPAGYTSYDGGTSSSSRVIYGKIEAYTTKRAGSDKKTAHEVGEKYAHEMEKLNEAVEEMKKKHLMEKEMAEEIAHPHETTTDATKQLVTDSKRKMKIEEVDGEEAQPKKRDRSRSLDGVTFAGSKVTCDASPTFINAPILETNGASHPIVNEEREEQVGNRARPLEGILKQASSSKRWRATSFDISTGPSSFALEASRRGRIVSTGNHDEVDQSVHPLIPQPSLYQSSLAEPLGKAAPSLLTMAPRRLVTDLILTLNASFPDYDFGDARPSDFCTLSLSEAMRRINENMSEFASTTGELRGRDFMPRFWAALDDIVFGLKDAEVYSYAPQGGGGDDDPLGFLTQSLAGGVDNGAISGSCLLFPDEETVLDGFDDSSTLELPHRILTSPVTKSEETAQVTLWSMNYFFVSRNKKRIVLFTCVLTMRSPQGGEEFDEETDEYQYGENDLVFDEARRSKTQEESESSYTTYSNAGRTSRSGFMAEDVDVYGIDVEVDEDDADGDEDKEEKEFDTGELNRSVHPRSANSDHMMMA</sequence>
<dbReference type="AlphaFoldDB" id="A0ABD3QLH4"/>
<feature type="compositionally biased region" description="Acidic residues" evidence="2">
    <location>
        <begin position="587"/>
        <end position="600"/>
    </location>
</feature>
<dbReference type="Proteomes" id="UP001516023">
    <property type="component" value="Unassembled WGS sequence"/>
</dbReference>
<keyword evidence="1" id="KW-0175">Coiled coil</keyword>
<dbReference type="PANTHER" id="PTHR22504:SF0">
    <property type="entry name" value="REPRESSOR OF RNA POLYMERASE III TRANSCRIPTION MAF1 HOMOLOG"/>
    <property type="match status" value="1"/>
</dbReference>
<keyword evidence="4" id="KW-1185">Reference proteome</keyword>
<feature type="region of interest" description="Disordered" evidence="2">
    <location>
        <begin position="188"/>
        <end position="211"/>
    </location>
</feature>
<reference evidence="3 4" key="1">
    <citation type="journal article" date="2020" name="G3 (Bethesda)">
        <title>Improved Reference Genome for Cyclotella cryptica CCMP332, a Model for Cell Wall Morphogenesis, Salinity Adaptation, and Lipid Production in Diatoms (Bacillariophyta).</title>
        <authorList>
            <person name="Roberts W.R."/>
            <person name="Downey K.M."/>
            <person name="Ruck E.C."/>
            <person name="Traller J.C."/>
            <person name="Alverson A.J."/>
        </authorList>
    </citation>
    <scope>NUCLEOTIDE SEQUENCE [LARGE SCALE GENOMIC DNA]</scope>
    <source>
        <strain evidence="3 4">CCMP332</strain>
    </source>
</reference>
<feature type="region of interest" description="Disordered" evidence="2">
    <location>
        <begin position="587"/>
        <end position="626"/>
    </location>
</feature>
<feature type="compositionally biased region" description="Polar residues" evidence="2">
    <location>
        <begin position="58"/>
        <end position="67"/>
    </location>
</feature>
<feature type="region of interest" description="Disordered" evidence="2">
    <location>
        <begin position="548"/>
        <end position="569"/>
    </location>
</feature>
<evidence type="ECO:0000256" key="1">
    <source>
        <dbReference type="SAM" id="Coils"/>
    </source>
</evidence>